<accession>A0A377XFJ5</accession>
<evidence type="ECO:0000259" key="1">
    <source>
        <dbReference type="Pfam" id="PF06902"/>
    </source>
</evidence>
<dbReference type="EMBL" id="UGLH01000005">
    <property type="protein sequence ID" value="STT78801.1"/>
    <property type="molecule type" value="Genomic_DNA"/>
</dbReference>
<organism evidence="2 3">
    <name type="scientific">Klebsiella pneumoniae</name>
    <dbReference type="NCBI Taxonomy" id="573"/>
    <lineage>
        <taxon>Bacteria</taxon>
        <taxon>Pseudomonadati</taxon>
        <taxon>Pseudomonadota</taxon>
        <taxon>Gammaproteobacteria</taxon>
        <taxon>Enterobacterales</taxon>
        <taxon>Enterobacteriaceae</taxon>
        <taxon>Klebsiella/Raoultella group</taxon>
        <taxon>Klebsiella</taxon>
        <taxon>Klebsiella pneumoniae complex</taxon>
    </lineage>
</organism>
<dbReference type="Pfam" id="PF06902">
    <property type="entry name" value="Fer4_19"/>
    <property type="match status" value="1"/>
</dbReference>
<dbReference type="AlphaFoldDB" id="A0A377XFJ5"/>
<reference evidence="2 3" key="1">
    <citation type="submission" date="2018-06" db="EMBL/GenBank/DDBJ databases">
        <authorList>
            <consortium name="Pathogen Informatics"/>
            <person name="Doyle S."/>
        </authorList>
    </citation>
    <scope>NUCLEOTIDE SEQUENCE [LARGE SCALE GENOMIC DNA]</scope>
    <source>
        <strain evidence="2 3">NCTC5047</strain>
    </source>
</reference>
<gene>
    <name evidence="2" type="ORF">NCTC5047_01583</name>
</gene>
<name>A0A377XFJ5_KLEPN</name>
<proteinExistence type="predicted"/>
<protein>
    <recommendedName>
        <fullName evidence="1">Divergent 4Fe-4S mono-cluster domain-containing protein</fullName>
    </recommendedName>
</protein>
<feature type="domain" description="Divergent 4Fe-4S mono-cluster" evidence="1">
    <location>
        <begin position="13"/>
        <end position="32"/>
    </location>
</feature>
<dbReference type="Proteomes" id="UP000254340">
    <property type="component" value="Unassembled WGS sequence"/>
</dbReference>
<sequence length="45" mass="5231">MDKELLEAGYRAYTGEKIDVYFNTAICQHSGNWRARQREALQPEA</sequence>
<dbReference type="InterPro" id="IPR010693">
    <property type="entry name" value="Divergent_4Fe-4S_mono-cluster"/>
</dbReference>
<evidence type="ECO:0000313" key="3">
    <source>
        <dbReference type="Proteomes" id="UP000254340"/>
    </source>
</evidence>
<evidence type="ECO:0000313" key="2">
    <source>
        <dbReference type="EMBL" id="STT78801.1"/>
    </source>
</evidence>